<dbReference type="Pfam" id="PF13975">
    <property type="entry name" value="gag-asp_proteas"/>
    <property type="match status" value="1"/>
</dbReference>
<dbReference type="PROSITE" id="PS50175">
    <property type="entry name" value="ASP_PROT_RETROV"/>
    <property type="match status" value="1"/>
</dbReference>
<evidence type="ECO:0000259" key="2">
    <source>
        <dbReference type="PROSITE" id="PS50175"/>
    </source>
</evidence>
<dbReference type="PROSITE" id="PS00141">
    <property type="entry name" value="ASP_PROTEASE"/>
    <property type="match status" value="1"/>
</dbReference>
<accession>B8HL73</accession>
<dbReference type="SUPFAM" id="SSF50630">
    <property type="entry name" value="Acid proteases"/>
    <property type="match status" value="1"/>
</dbReference>
<dbReference type="STRING" id="395961.Cyan7425_4631"/>
<dbReference type="InterPro" id="IPR034122">
    <property type="entry name" value="Retropepsin-like_bacterial"/>
</dbReference>
<keyword evidence="1" id="KW-0378">Hydrolase</keyword>
<dbReference type="AlphaFoldDB" id="B8HL73"/>
<organism evidence="3">
    <name type="scientific">Cyanothece sp. (strain PCC 7425 / ATCC 29141)</name>
    <dbReference type="NCBI Taxonomy" id="395961"/>
    <lineage>
        <taxon>Bacteria</taxon>
        <taxon>Bacillati</taxon>
        <taxon>Cyanobacteriota</taxon>
        <taxon>Cyanophyceae</taxon>
        <taxon>Gomontiellales</taxon>
        <taxon>Cyanothecaceae</taxon>
        <taxon>Cyanothece</taxon>
    </lineage>
</organism>
<dbReference type="HOGENOM" id="CLU_108465_0_0_3"/>
<dbReference type="EMBL" id="CP001344">
    <property type="protein sequence ID" value="ACL46938.1"/>
    <property type="molecule type" value="Genomic_DNA"/>
</dbReference>
<dbReference type="InterPro" id="IPR001969">
    <property type="entry name" value="Aspartic_peptidase_AS"/>
</dbReference>
<dbReference type="GO" id="GO:0004190">
    <property type="term" value="F:aspartic-type endopeptidase activity"/>
    <property type="evidence" value="ECO:0007669"/>
    <property type="project" value="InterPro"/>
</dbReference>
<dbReference type="InterPro" id="IPR001995">
    <property type="entry name" value="Peptidase_A2_cat"/>
</dbReference>
<reference evidence="3" key="1">
    <citation type="submission" date="2009-01" db="EMBL/GenBank/DDBJ databases">
        <title>Complete sequence of chromosome Cyanothece sp. PCC 7425.</title>
        <authorList>
            <consortium name="US DOE Joint Genome Institute"/>
            <person name="Lucas S."/>
            <person name="Copeland A."/>
            <person name="Lapidus A."/>
            <person name="Glavina del Rio T."/>
            <person name="Dalin E."/>
            <person name="Tice H."/>
            <person name="Bruce D."/>
            <person name="Goodwin L."/>
            <person name="Pitluck S."/>
            <person name="Sims D."/>
            <person name="Meineke L."/>
            <person name="Brettin T."/>
            <person name="Detter J.C."/>
            <person name="Han C."/>
            <person name="Larimer F."/>
            <person name="Land M."/>
            <person name="Hauser L."/>
            <person name="Kyrpides N."/>
            <person name="Ovchinnikova G."/>
            <person name="Liberton M."/>
            <person name="Stoeckel J."/>
            <person name="Banerjee A."/>
            <person name="Singh A."/>
            <person name="Page L."/>
            <person name="Sato H."/>
            <person name="Zhao L."/>
            <person name="Sherman L."/>
            <person name="Pakrasi H."/>
            <person name="Richardson P."/>
        </authorList>
    </citation>
    <scope>NUCLEOTIDE SEQUENCE</scope>
    <source>
        <strain evidence="3">PCC 7425</strain>
    </source>
</reference>
<name>B8HL73_CYAP4</name>
<feature type="domain" description="Peptidase A2" evidence="2">
    <location>
        <begin position="122"/>
        <end position="201"/>
    </location>
</feature>
<dbReference type="Gene3D" id="2.40.70.10">
    <property type="entry name" value="Acid Proteases"/>
    <property type="match status" value="1"/>
</dbReference>
<evidence type="ECO:0000313" key="3">
    <source>
        <dbReference type="EMBL" id="ACL46938.1"/>
    </source>
</evidence>
<dbReference type="InterPro" id="IPR021109">
    <property type="entry name" value="Peptidase_aspartic_dom_sf"/>
</dbReference>
<dbReference type="GO" id="GO:0006508">
    <property type="term" value="P:proteolysis"/>
    <property type="evidence" value="ECO:0007669"/>
    <property type="project" value="InterPro"/>
</dbReference>
<dbReference type="KEGG" id="cyn:Cyan7425_4631"/>
<dbReference type="CDD" id="cd05483">
    <property type="entry name" value="retropepsin_like_bacteria"/>
    <property type="match status" value="1"/>
</dbReference>
<dbReference type="eggNOG" id="COG3577">
    <property type="taxonomic scope" value="Bacteria"/>
</dbReference>
<dbReference type="OrthoDB" id="513120at2"/>
<evidence type="ECO:0000256" key="1">
    <source>
        <dbReference type="ARBA" id="ARBA00022801"/>
    </source>
</evidence>
<gene>
    <name evidence="3" type="ordered locus">Cyan7425_4631</name>
</gene>
<proteinExistence type="predicted"/>
<sequence length="220" mass="23883">MVSRGLALFTTLSLLLTPLPGISQTNLGSLNNRLQQAVNQQNWKLAIEVIDQMIIAAPQQAADLRAYRQQLVKLNQAGVRVPATSSTAPSRPTSGLAGSATVKRRLNGIPVVEVRFNDRLPYEMLVDSGASMTVITRPMARALGITPADVVDRAVFSTANGTIVMPIVYINSIEVAGLTKTRIPVAVGGPELDMGLLGQDFLHRFDVSFRQQVIEFHQRP</sequence>
<protein>
    <submittedName>
        <fullName evidence="3">Peptidase A2A retrovirus catalytic</fullName>
    </submittedName>
</protein>